<feature type="transmembrane region" description="Helical" evidence="1">
    <location>
        <begin position="24"/>
        <end position="43"/>
    </location>
</feature>
<evidence type="ECO:0000313" key="2">
    <source>
        <dbReference type="EMBL" id="UPL19102.1"/>
    </source>
</evidence>
<dbReference type="Proteomes" id="UP000830631">
    <property type="component" value="Chromosome"/>
</dbReference>
<accession>A0ABY4J2C9</accession>
<dbReference type="RefSeq" id="WP_261811689.1">
    <property type="nucleotide sequence ID" value="NZ_CP078078.1"/>
</dbReference>
<evidence type="ECO:0000313" key="3">
    <source>
        <dbReference type="Proteomes" id="UP000830631"/>
    </source>
</evidence>
<sequence length="98" mass="10340">MEATQGDAATVSAEEAQRTIIRRWSWTVAVGLPLIATIVGIALTNTGTIEQWNSLGDDMYDIVMLAVWPAGLVLLSVGLLGLIATALTAAVLTTRRSS</sequence>
<name>A0ABY4J2C9_9MICO</name>
<keyword evidence="1" id="KW-0472">Membrane</keyword>
<keyword evidence="1" id="KW-1133">Transmembrane helix</keyword>
<reference evidence="2 3" key="1">
    <citation type="submission" date="2021-06" db="EMBL/GenBank/DDBJ databases">
        <title>Genome-based taxonomic framework of Microbacterium strains isolated from marine environment, the description of four new species and reclassification of four preexisting species.</title>
        <authorList>
            <person name="Lee S.D."/>
            <person name="Kim S.-M."/>
            <person name="Byeon Y.-S."/>
            <person name="Yang H.L."/>
            <person name="Kim I.S."/>
        </authorList>
    </citation>
    <scope>NUCLEOTIDE SEQUENCE [LARGE SCALE GENOMIC DNA]</scope>
    <source>
        <strain evidence="2 3">KSW4-10</strain>
    </source>
</reference>
<dbReference type="EMBL" id="CP078078">
    <property type="protein sequence ID" value="UPL19102.1"/>
    <property type="molecule type" value="Genomic_DNA"/>
</dbReference>
<feature type="transmembrane region" description="Helical" evidence="1">
    <location>
        <begin position="63"/>
        <end position="92"/>
    </location>
</feature>
<keyword evidence="3" id="KW-1185">Reference proteome</keyword>
<organism evidence="2 3">
    <name type="scientific">Microbacterium aurugineum</name>
    <dbReference type="NCBI Taxonomy" id="2851642"/>
    <lineage>
        <taxon>Bacteria</taxon>
        <taxon>Bacillati</taxon>
        <taxon>Actinomycetota</taxon>
        <taxon>Actinomycetes</taxon>
        <taxon>Micrococcales</taxon>
        <taxon>Microbacteriaceae</taxon>
        <taxon>Microbacterium</taxon>
    </lineage>
</organism>
<proteinExistence type="predicted"/>
<protein>
    <recommendedName>
        <fullName evidence="4">ABC transporter permease</fullName>
    </recommendedName>
</protein>
<evidence type="ECO:0000256" key="1">
    <source>
        <dbReference type="SAM" id="Phobius"/>
    </source>
</evidence>
<keyword evidence="1" id="KW-0812">Transmembrane</keyword>
<evidence type="ECO:0008006" key="4">
    <source>
        <dbReference type="Google" id="ProtNLM"/>
    </source>
</evidence>
<gene>
    <name evidence="2" type="ORF">KV397_15695</name>
</gene>